<evidence type="ECO:0000313" key="2">
    <source>
        <dbReference type="Proteomes" id="UP000887159"/>
    </source>
</evidence>
<dbReference type="AlphaFoldDB" id="A0A8X6VNX5"/>
<keyword evidence="2" id="KW-1185">Reference proteome</keyword>
<evidence type="ECO:0000313" key="1">
    <source>
        <dbReference type="EMBL" id="GFY13865.1"/>
    </source>
</evidence>
<proteinExistence type="predicted"/>
<organism evidence="1 2">
    <name type="scientific">Trichonephila clavipes</name>
    <name type="common">Golden silk orbweaver</name>
    <name type="synonym">Nephila clavipes</name>
    <dbReference type="NCBI Taxonomy" id="2585209"/>
    <lineage>
        <taxon>Eukaryota</taxon>
        <taxon>Metazoa</taxon>
        <taxon>Ecdysozoa</taxon>
        <taxon>Arthropoda</taxon>
        <taxon>Chelicerata</taxon>
        <taxon>Arachnida</taxon>
        <taxon>Araneae</taxon>
        <taxon>Araneomorphae</taxon>
        <taxon>Entelegynae</taxon>
        <taxon>Araneoidea</taxon>
        <taxon>Nephilidae</taxon>
        <taxon>Trichonephila</taxon>
    </lineage>
</organism>
<sequence length="101" mass="11390">MNLVDRAATSRALSQELGPFARQHVNAQTAPRHLSTIENLRSMFAEQRSRHHTPVTTIDELWHRAEAAWEPVAVRAIHYLCDLTPVNIKGVITARNGCFGY</sequence>
<name>A0A8X6VNX5_TRICX</name>
<gene>
    <name evidence="1" type="ORF">TNCV_986371</name>
</gene>
<dbReference type="Proteomes" id="UP000887159">
    <property type="component" value="Unassembled WGS sequence"/>
</dbReference>
<dbReference type="EMBL" id="BMAU01021324">
    <property type="protein sequence ID" value="GFY13865.1"/>
    <property type="molecule type" value="Genomic_DNA"/>
</dbReference>
<accession>A0A8X6VNX5</accession>
<reference evidence="1" key="1">
    <citation type="submission" date="2020-08" db="EMBL/GenBank/DDBJ databases">
        <title>Multicomponent nature underlies the extraordinary mechanical properties of spider dragline silk.</title>
        <authorList>
            <person name="Kono N."/>
            <person name="Nakamura H."/>
            <person name="Mori M."/>
            <person name="Yoshida Y."/>
            <person name="Ohtoshi R."/>
            <person name="Malay A.D."/>
            <person name="Moran D.A.P."/>
            <person name="Tomita M."/>
            <person name="Numata K."/>
            <person name="Arakawa K."/>
        </authorList>
    </citation>
    <scope>NUCLEOTIDE SEQUENCE</scope>
</reference>
<protein>
    <submittedName>
        <fullName evidence="1">Uncharacterized protein</fullName>
    </submittedName>
</protein>
<comment type="caution">
    <text evidence="1">The sequence shown here is derived from an EMBL/GenBank/DDBJ whole genome shotgun (WGS) entry which is preliminary data.</text>
</comment>